<keyword evidence="3" id="KW-1185">Reference proteome</keyword>
<sequence>MPRDHAQFPEPEGHGFDYTFQRLQQVNASNYYGYGSVGGYGSPDATHFGGPQTLLAQPDHAPRSAYFASPQVNKSYVGDNLPVNWAHHADNAPIGQTTYAADNIVTSGSNIPHVTRAMSPTACNSAPTHAPPQFGYMPYSETLPVAATHHHYHHPYIATPPKSAPAPESPPSSQIPAGDGASNTSTPFTDLSLNPSANVSAATTPEPFAHLEEPAVLFADEFPKHPGWYSTPDGPDVVAQECLLGGGCCGFSGLLPKGKGEWARHVREEHPIIAKTRRCPAEKKLKDLPTLGRHIGSIHLGQEKMLCLLCRDRARIAALQRYGSPIQANEAISPDEKVEADMKILSEVEVRYTIKRNEKDTRTRHAKECMKKPMFKF</sequence>
<feature type="region of interest" description="Disordered" evidence="1">
    <location>
        <begin position="155"/>
        <end position="201"/>
    </location>
</feature>
<evidence type="ECO:0000256" key="1">
    <source>
        <dbReference type="SAM" id="MobiDB-lite"/>
    </source>
</evidence>
<comment type="caution">
    <text evidence="2">The sequence shown here is derived from an EMBL/GenBank/DDBJ whole genome shotgun (WGS) entry which is preliminary data.</text>
</comment>
<evidence type="ECO:0000313" key="3">
    <source>
        <dbReference type="Proteomes" id="UP000298061"/>
    </source>
</evidence>
<organism evidence="2 3">
    <name type="scientific">Hericium alpestre</name>
    <dbReference type="NCBI Taxonomy" id="135208"/>
    <lineage>
        <taxon>Eukaryota</taxon>
        <taxon>Fungi</taxon>
        <taxon>Dikarya</taxon>
        <taxon>Basidiomycota</taxon>
        <taxon>Agaricomycotina</taxon>
        <taxon>Agaricomycetes</taxon>
        <taxon>Russulales</taxon>
        <taxon>Hericiaceae</taxon>
        <taxon>Hericium</taxon>
    </lineage>
</organism>
<reference evidence="2 3" key="1">
    <citation type="submission" date="2019-02" db="EMBL/GenBank/DDBJ databases">
        <title>Genome sequencing of the rare red list fungi Hericium alpestre (H. flagellum).</title>
        <authorList>
            <person name="Buettner E."/>
            <person name="Kellner H."/>
        </authorList>
    </citation>
    <scope>NUCLEOTIDE SEQUENCE [LARGE SCALE GENOMIC DNA]</scope>
    <source>
        <strain evidence="2 3">DSM 108284</strain>
    </source>
</reference>
<gene>
    <name evidence="2" type="ORF">EWM64_g5828</name>
</gene>
<accession>A0A4Y9ZVC3</accession>
<dbReference type="EMBL" id="SFCI01000733">
    <property type="protein sequence ID" value="TFY78184.1"/>
    <property type="molecule type" value="Genomic_DNA"/>
</dbReference>
<proteinExistence type="predicted"/>
<dbReference type="AlphaFoldDB" id="A0A4Y9ZVC3"/>
<evidence type="ECO:0000313" key="2">
    <source>
        <dbReference type="EMBL" id="TFY78184.1"/>
    </source>
</evidence>
<feature type="compositionally biased region" description="Polar residues" evidence="1">
    <location>
        <begin position="181"/>
        <end position="201"/>
    </location>
</feature>
<protein>
    <submittedName>
        <fullName evidence="2">Uncharacterized protein</fullName>
    </submittedName>
</protein>
<name>A0A4Y9ZVC3_9AGAM</name>
<dbReference type="Proteomes" id="UP000298061">
    <property type="component" value="Unassembled WGS sequence"/>
</dbReference>